<dbReference type="Proteomes" id="UP001610631">
    <property type="component" value="Unassembled WGS sequence"/>
</dbReference>
<dbReference type="InterPro" id="IPR007899">
    <property type="entry name" value="CHAD_dom"/>
</dbReference>
<dbReference type="RefSeq" id="WP_395507595.1">
    <property type="nucleotide sequence ID" value="NZ_JBBDHD010000001.1"/>
</dbReference>
<reference evidence="2 3" key="1">
    <citation type="submission" date="2024-03" db="EMBL/GenBank/DDBJ databases">
        <title>Whole genome sequencing of Streptomyces racemochromogenes, to identify antimicrobial biosynthetic gene clusters.</title>
        <authorList>
            <person name="Suryawanshi P."/>
            <person name="Krishnaraj P.U."/>
            <person name="Arun Y.P."/>
            <person name="Suryawanshi M.P."/>
            <person name="Rakshit O."/>
        </authorList>
    </citation>
    <scope>NUCLEOTIDE SEQUENCE [LARGE SCALE GENOMIC DNA]</scope>
    <source>
        <strain evidence="2 3">AUDT626</strain>
    </source>
</reference>
<dbReference type="Pfam" id="PF05235">
    <property type="entry name" value="CHAD"/>
    <property type="match status" value="1"/>
</dbReference>
<sequence length="321" mass="33081">MAQPNHDPTAGDVLGAYLRSQATAFLRALRLHDAGAAGAGGGPLGGDDGDAAHGLRGAARRIASSLSTFRVLTQASWADPLRTELVWLSSTLADEHAYAARLSRLMEALQRLSASPEVPAPRGTGAGALTVGAARAGALLERQLTLARTRAHSATLQALGSARFHAVADAVAVLASEVPLDPVAADGRPDDVLTPLAEMAGTRLGAAVAALPAAGASTPYSAHADAAWHEVRRLLRVHRYAREALGTYEPHLAAASEALNQHRDASEAATASATAARTPRIAPATAYALGVLHADQRHAVEASRLTFHTLWTPTAAVPAAP</sequence>
<proteinExistence type="predicted"/>
<dbReference type="EMBL" id="JBBDHD010000001">
    <property type="protein sequence ID" value="MFH7593625.1"/>
    <property type="molecule type" value="Genomic_DNA"/>
</dbReference>
<gene>
    <name evidence="2" type="ORF">WDV06_00770</name>
</gene>
<dbReference type="InterPro" id="IPR038186">
    <property type="entry name" value="CHAD_dom_sf"/>
</dbReference>
<feature type="domain" description="CHAD" evidence="1">
    <location>
        <begin position="18"/>
        <end position="316"/>
    </location>
</feature>
<organism evidence="2 3">
    <name type="scientific">Streptomyces racemochromogenes</name>
    <dbReference type="NCBI Taxonomy" id="67353"/>
    <lineage>
        <taxon>Bacteria</taxon>
        <taxon>Bacillati</taxon>
        <taxon>Actinomycetota</taxon>
        <taxon>Actinomycetes</taxon>
        <taxon>Kitasatosporales</taxon>
        <taxon>Streptomycetaceae</taxon>
        <taxon>Streptomyces</taxon>
    </lineage>
</organism>
<comment type="caution">
    <text evidence="2">The sequence shown here is derived from an EMBL/GenBank/DDBJ whole genome shotgun (WGS) entry which is preliminary data.</text>
</comment>
<evidence type="ECO:0000259" key="1">
    <source>
        <dbReference type="PROSITE" id="PS51708"/>
    </source>
</evidence>
<keyword evidence="3" id="KW-1185">Reference proteome</keyword>
<dbReference type="SMART" id="SM00880">
    <property type="entry name" value="CHAD"/>
    <property type="match status" value="1"/>
</dbReference>
<evidence type="ECO:0000313" key="2">
    <source>
        <dbReference type="EMBL" id="MFH7593625.1"/>
    </source>
</evidence>
<dbReference type="Gene3D" id="1.40.20.10">
    <property type="entry name" value="CHAD domain"/>
    <property type="match status" value="1"/>
</dbReference>
<protein>
    <submittedName>
        <fullName evidence="2">CHAD domain-containing protein</fullName>
    </submittedName>
</protein>
<name>A0ABW7P605_9ACTN</name>
<dbReference type="PROSITE" id="PS51708">
    <property type="entry name" value="CHAD"/>
    <property type="match status" value="1"/>
</dbReference>
<accession>A0ABW7P605</accession>
<evidence type="ECO:0000313" key="3">
    <source>
        <dbReference type="Proteomes" id="UP001610631"/>
    </source>
</evidence>